<dbReference type="GO" id="GO:0050660">
    <property type="term" value="F:flavin adenine dinucleotide binding"/>
    <property type="evidence" value="ECO:0007669"/>
    <property type="project" value="InterPro"/>
</dbReference>
<keyword evidence="4" id="KW-0274">FAD</keyword>
<reference evidence="7 8" key="2">
    <citation type="submission" date="2021-10" db="EMBL/GenBank/DDBJ databases">
        <authorList>
            <person name="Piombo E."/>
        </authorList>
    </citation>
    <scope>NUCLEOTIDE SEQUENCE [LARGE SCALE GENOMIC DNA]</scope>
</reference>
<dbReference type="Pfam" id="PF01266">
    <property type="entry name" value="DAO"/>
    <property type="match status" value="1"/>
</dbReference>
<dbReference type="PANTHER" id="PTHR10961">
    <property type="entry name" value="PEROXISOMAL SARCOSINE OXIDASE"/>
    <property type="match status" value="1"/>
</dbReference>
<comment type="caution">
    <text evidence="7">The sequence shown here is derived from an EMBL/GenBank/DDBJ whole genome shotgun (WGS) entry which is preliminary data.</text>
</comment>
<proteinExistence type="inferred from homology"/>
<dbReference type="SUPFAM" id="SSF51905">
    <property type="entry name" value="FAD/NAD(P)-binding domain"/>
    <property type="match status" value="1"/>
</dbReference>
<dbReference type="EMBL" id="CABFNO020001555">
    <property type="protein sequence ID" value="CAH0000687.1"/>
    <property type="molecule type" value="Genomic_DNA"/>
</dbReference>
<comment type="cofactor">
    <cofactor evidence="1">
        <name>FAD</name>
        <dbReference type="ChEBI" id="CHEBI:57692"/>
    </cofactor>
</comment>
<dbReference type="Gene3D" id="3.50.50.60">
    <property type="entry name" value="FAD/NAD(P)-binding domain"/>
    <property type="match status" value="1"/>
</dbReference>
<organism evidence="7 8">
    <name type="scientific">Clonostachys byssicola</name>
    <dbReference type="NCBI Taxonomy" id="160290"/>
    <lineage>
        <taxon>Eukaryota</taxon>
        <taxon>Fungi</taxon>
        <taxon>Dikarya</taxon>
        <taxon>Ascomycota</taxon>
        <taxon>Pezizomycotina</taxon>
        <taxon>Sordariomycetes</taxon>
        <taxon>Hypocreomycetidae</taxon>
        <taxon>Hypocreales</taxon>
        <taxon>Bionectriaceae</taxon>
        <taxon>Clonostachys</taxon>
    </lineage>
</organism>
<dbReference type="OrthoDB" id="2219495at2759"/>
<keyword evidence="5" id="KW-0560">Oxidoreductase</keyword>
<dbReference type="InterPro" id="IPR045170">
    <property type="entry name" value="MTOX"/>
</dbReference>
<gene>
    <name evidence="7" type="ORF">CBYS24578_00017645</name>
</gene>
<protein>
    <recommendedName>
        <fullName evidence="6">FAD dependent oxidoreductase domain-containing protein</fullName>
    </recommendedName>
</protein>
<dbReference type="AlphaFoldDB" id="A0A9N9UVM3"/>
<evidence type="ECO:0000256" key="2">
    <source>
        <dbReference type="ARBA" id="ARBA00010989"/>
    </source>
</evidence>
<evidence type="ECO:0000313" key="8">
    <source>
        <dbReference type="Proteomes" id="UP000754883"/>
    </source>
</evidence>
<dbReference type="InterPro" id="IPR036188">
    <property type="entry name" value="FAD/NAD-bd_sf"/>
</dbReference>
<reference evidence="8" key="1">
    <citation type="submission" date="2019-06" db="EMBL/GenBank/DDBJ databases">
        <authorList>
            <person name="Broberg M."/>
        </authorList>
    </citation>
    <scope>NUCLEOTIDE SEQUENCE [LARGE SCALE GENOMIC DNA]</scope>
</reference>
<keyword evidence="8" id="KW-1185">Reference proteome</keyword>
<evidence type="ECO:0000313" key="7">
    <source>
        <dbReference type="EMBL" id="CAH0000687.1"/>
    </source>
</evidence>
<dbReference type="GO" id="GO:0008115">
    <property type="term" value="F:sarcosine oxidase activity"/>
    <property type="evidence" value="ECO:0007669"/>
    <property type="project" value="TreeGrafter"/>
</dbReference>
<accession>A0A9N9UVM3</accession>
<sequence length="427" mass="47144">MADYVIIGAGVFGVSTALYLATSEPNAKIVLIDRSSSPYPSAASSDLNRIIRADYSDIFYMRLALKAIEKWNTDPLYNPHFHKTGMLFAEEIGMGRASFNNYIEIGADPGAQIFTVDQARQEFPVFAKSNWKDVADDMYYNPCSGWADADPSMRAAAGAALAAGVEYIQGTVERLLFKDDGNNQDVCVGVKTADGDEIRGKKILLCTGAWTAKLIADSAPQNTKLQVNGRMVAAAATCCMVRCAPEQLSLYRDAPVHFLGMHHTHGESIPPNAEGILKFNYEVSFTNVEHHEASGQTLSIPPVHASQTTWSQRVPEQLKQKVRTVVDHVYGKNAPGLTFDSYRMCWDAVTPNQDWIISSHPACEGLYLAGGGSFHSFKFLPILGQYVARMLNNQLTPEEKDRWAWDRPNVGAACEMYIPQNDLKDFV</sequence>
<evidence type="ECO:0000259" key="6">
    <source>
        <dbReference type="Pfam" id="PF01266"/>
    </source>
</evidence>
<comment type="similarity">
    <text evidence="2">Belongs to the MSOX/MTOX family.</text>
</comment>
<evidence type="ECO:0000256" key="5">
    <source>
        <dbReference type="ARBA" id="ARBA00023002"/>
    </source>
</evidence>
<name>A0A9N9UVM3_9HYPO</name>
<evidence type="ECO:0000256" key="3">
    <source>
        <dbReference type="ARBA" id="ARBA00022630"/>
    </source>
</evidence>
<evidence type="ECO:0000256" key="4">
    <source>
        <dbReference type="ARBA" id="ARBA00022827"/>
    </source>
</evidence>
<dbReference type="PANTHER" id="PTHR10961:SF46">
    <property type="entry name" value="PEROXISOMAL SARCOSINE OXIDASE"/>
    <property type="match status" value="1"/>
</dbReference>
<keyword evidence="3" id="KW-0285">Flavoprotein</keyword>
<dbReference type="InterPro" id="IPR006076">
    <property type="entry name" value="FAD-dep_OxRdtase"/>
</dbReference>
<dbReference type="Gene3D" id="3.30.9.10">
    <property type="entry name" value="D-Amino Acid Oxidase, subunit A, domain 2"/>
    <property type="match status" value="1"/>
</dbReference>
<dbReference type="Proteomes" id="UP000754883">
    <property type="component" value="Unassembled WGS sequence"/>
</dbReference>
<evidence type="ECO:0000256" key="1">
    <source>
        <dbReference type="ARBA" id="ARBA00001974"/>
    </source>
</evidence>
<feature type="domain" description="FAD dependent oxidoreductase" evidence="6">
    <location>
        <begin position="3"/>
        <end position="390"/>
    </location>
</feature>